<dbReference type="Gene3D" id="3.90.79.10">
    <property type="entry name" value="Nucleoside Triphosphate Pyrophosphohydrolase"/>
    <property type="match status" value="1"/>
</dbReference>
<dbReference type="SUPFAM" id="SSF55729">
    <property type="entry name" value="Acyl-CoA N-acyltransferases (Nat)"/>
    <property type="match status" value="1"/>
</dbReference>
<evidence type="ECO:0000259" key="3">
    <source>
        <dbReference type="PROSITE" id="PS51186"/>
    </source>
</evidence>
<protein>
    <submittedName>
        <fullName evidence="4">Ribosomal-protein-alanine acetyltransferase</fullName>
    </submittedName>
</protein>
<dbReference type="Gene3D" id="3.40.630.30">
    <property type="match status" value="1"/>
</dbReference>
<dbReference type="InterPro" id="IPR015797">
    <property type="entry name" value="NUDIX_hydrolase-like_dom_sf"/>
</dbReference>
<reference evidence="5" key="1">
    <citation type="submission" date="2015-07" db="EMBL/GenBank/DDBJ databases">
        <authorList>
            <person name="Rodrigo-Torres Lidia"/>
            <person name="Arahal R.David."/>
        </authorList>
    </citation>
    <scope>NUCLEOTIDE SEQUENCE [LARGE SCALE GENOMIC DNA]</scope>
    <source>
        <strain evidence="5">CECT 5112</strain>
    </source>
</reference>
<evidence type="ECO:0000256" key="2">
    <source>
        <dbReference type="ARBA" id="ARBA00023315"/>
    </source>
</evidence>
<feature type="domain" description="N-acetyltransferase" evidence="3">
    <location>
        <begin position="3"/>
        <end position="153"/>
    </location>
</feature>
<dbReference type="InterPro" id="IPR000182">
    <property type="entry name" value="GNAT_dom"/>
</dbReference>
<dbReference type="PROSITE" id="PS51186">
    <property type="entry name" value="GNAT"/>
    <property type="match status" value="1"/>
</dbReference>
<evidence type="ECO:0000256" key="1">
    <source>
        <dbReference type="ARBA" id="ARBA00022679"/>
    </source>
</evidence>
<proteinExistence type="predicted"/>
<dbReference type="AlphaFoldDB" id="A0A0M7A0P7"/>
<keyword evidence="1 4" id="KW-0808">Transferase</keyword>
<keyword evidence="5" id="KW-1185">Reference proteome</keyword>
<dbReference type="Pfam" id="PF00583">
    <property type="entry name" value="Acetyltransf_1"/>
    <property type="match status" value="1"/>
</dbReference>
<name>A0A0M7A0P7_9HYPH</name>
<dbReference type="RefSeq" id="WP_055671383.1">
    <property type="nucleotide sequence ID" value="NZ_CXWD01000005.1"/>
</dbReference>
<dbReference type="InterPro" id="IPR050832">
    <property type="entry name" value="Bact_Acetyltransf"/>
</dbReference>
<evidence type="ECO:0000313" key="4">
    <source>
        <dbReference type="EMBL" id="CTQ68016.1"/>
    </source>
</evidence>
<dbReference type="STRING" id="388408.LAX5112_01605"/>
<gene>
    <name evidence="4" type="ORF">LAX5112_01605</name>
</gene>
<dbReference type="OrthoDB" id="9806849at2"/>
<organism evidence="4 5">
    <name type="scientific">Roseibium alexandrii</name>
    <dbReference type="NCBI Taxonomy" id="388408"/>
    <lineage>
        <taxon>Bacteria</taxon>
        <taxon>Pseudomonadati</taxon>
        <taxon>Pseudomonadota</taxon>
        <taxon>Alphaproteobacteria</taxon>
        <taxon>Hyphomicrobiales</taxon>
        <taxon>Stappiaceae</taxon>
        <taxon>Roseibium</taxon>
    </lineage>
</organism>
<dbReference type="PANTHER" id="PTHR43877">
    <property type="entry name" value="AMINOALKYLPHOSPHONATE N-ACETYLTRANSFERASE-RELATED-RELATED"/>
    <property type="match status" value="1"/>
</dbReference>
<dbReference type="CDD" id="cd02883">
    <property type="entry name" value="NUDIX_Hydrolase"/>
    <property type="match status" value="1"/>
</dbReference>
<keyword evidence="2" id="KW-0012">Acyltransferase</keyword>
<dbReference type="Proteomes" id="UP000053235">
    <property type="component" value="Unassembled WGS sequence"/>
</dbReference>
<accession>A0A0M7A0P7</accession>
<evidence type="ECO:0000313" key="5">
    <source>
        <dbReference type="Proteomes" id="UP000053235"/>
    </source>
</evidence>
<dbReference type="InterPro" id="IPR016181">
    <property type="entry name" value="Acyl_CoA_acyltransferase"/>
</dbReference>
<dbReference type="EMBL" id="CXWD01000005">
    <property type="protein sequence ID" value="CTQ68016.1"/>
    <property type="molecule type" value="Genomic_DNA"/>
</dbReference>
<dbReference type="GO" id="GO:0016747">
    <property type="term" value="F:acyltransferase activity, transferring groups other than amino-acyl groups"/>
    <property type="evidence" value="ECO:0007669"/>
    <property type="project" value="InterPro"/>
</dbReference>
<dbReference type="CDD" id="cd04301">
    <property type="entry name" value="NAT_SF"/>
    <property type="match status" value="1"/>
</dbReference>
<sequence length="383" mass="42293">MRLKLRAARAYDAPALTKIMHDAKAAWGYPEDLMRQWRKHWQIIPEMITDHELIVAEDAGHAIAFSGLKQNTPRSVTLEYLYVSPSAQKKGIGTLLLQRSEDRARQFGCDKVTLRSEVNAGGFYERRQYKTVGQEPSKMAPGRFMPLMEKTLAGNVVPISEITLSVSSNPWDFETDNAAEISAHFAEQQRRIPELWNGRTLKLTSHSFDSGTLTGVCTECSYAAFLTWRDWGAPDLTTFNLFGSAVIRSSDGALLYGVMSAHTATAGQIYPPGGNLDPSDVGPTGLIDIRGAIARELEEETGLRLNDLLPGDLLIVFDGARISVAQVFDSDQPAEALRHDIIAHSMASEEKELADIRIIRSILDLTDPAVASYARALGKHILR</sequence>
<dbReference type="SUPFAM" id="SSF55811">
    <property type="entry name" value="Nudix"/>
    <property type="match status" value="1"/>
</dbReference>